<dbReference type="SUPFAM" id="SSF160574">
    <property type="entry name" value="BT0923-like"/>
    <property type="match status" value="2"/>
</dbReference>
<dbReference type="Proteomes" id="UP000823598">
    <property type="component" value="Unassembled WGS sequence"/>
</dbReference>
<dbReference type="InterPro" id="IPR021533">
    <property type="entry name" value="PepSY-like"/>
</dbReference>
<dbReference type="AlphaFoldDB" id="A0A9D9IQB8"/>
<organism evidence="2 3">
    <name type="scientific">Candidatus Limisoma faecipullorum</name>
    <dbReference type="NCBI Taxonomy" id="2840854"/>
    <lineage>
        <taxon>Bacteria</taxon>
        <taxon>Pseudomonadati</taxon>
        <taxon>Bacteroidota</taxon>
        <taxon>Bacteroidia</taxon>
        <taxon>Bacteroidales</taxon>
        <taxon>Candidatus Limisoma</taxon>
    </lineage>
</organism>
<gene>
    <name evidence="2" type="ORF">IAB88_03550</name>
</gene>
<reference evidence="2" key="1">
    <citation type="submission" date="2020-10" db="EMBL/GenBank/DDBJ databases">
        <authorList>
            <person name="Gilroy R."/>
        </authorList>
    </citation>
    <scope>NUCLEOTIDE SEQUENCE</scope>
    <source>
        <strain evidence="2">6919</strain>
    </source>
</reference>
<feature type="domain" description="Putative beta-lactamase-inhibitor-like PepSY-like" evidence="1">
    <location>
        <begin position="186"/>
        <end position="255"/>
    </location>
</feature>
<dbReference type="PROSITE" id="PS51257">
    <property type="entry name" value="PROKAR_LIPOPROTEIN"/>
    <property type="match status" value="1"/>
</dbReference>
<evidence type="ECO:0000313" key="2">
    <source>
        <dbReference type="EMBL" id="MBO8476049.1"/>
    </source>
</evidence>
<protein>
    <submittedName>
        <fullName evidence="2">PepSY-like domain-containing protein</fullName>
    </submittedName>
</protein>
<feature type="domain" description="Putative beta-lactamase-inhibitor-like PepSY-like" evidence="1">
    <location>
        <begin position="62"/>
        <end position="140"/>
    </location>
</feature>
<dbReference type="Pfam" id="PF11396">
    <property type="entry name" value="PepSY_like"/>
    <property type="match status" value="2"/>
</dbReference>
<accession>A0A9D9IQB8</accession>
<reference evidence="2" key="2">
    <citation type="journal article" date="2021" name="PeerJ">
        <title>Extensive microbial diversity within the chicken gut microbiome revealed by metagenomics and culture.</title>
        <authorList>
            <person name="Gilroy R."/>
            <person name="Ravi A."/>
            <person name="Getino M."/>
            <person name="Pursley I."/>
            <person name="Horton D.L."/>
            <person name="Alikhan N.F."/>
            <person name="Baker D."/>
            <person name="Gharbi K."/>
            <person name="Hall N."/>
            <person name="Watson M."/>
            <person name="Adriaenssens E.M."/>
            <person name="Foster-Nyarko E."/>
            <person name="Jarju S."/>
            <person name="Secka A."/>
            <person name="Antonio M."/>
            <person name="Oren A."/>
            <person name="Chaudhuri R.R."/>
            <person name="La Ragione R."/>
            <person name="Hildebrand F."/>
            <person name="Pallen M.J."/>
        </authorList>
    </citation>
    <scope>NUCLEOTIDE SEQUENCE</scope>
    <source>
        <strain evidence="2">6919</strain>
    </source>
</reference>
<dbReference type="EMBL" id="JADIMC010000043">
    <property type="protein sequence ID" value="MBO8476049.1"/>
    <property type="molecule type" value="Genomic_DNA"/>
</dbReference>
<comment type="caution">
    <text evidence="2">The sequence shown here is derived from an EMBL/GenBank/DDBJ whole genome shotgun (WGS) entry which is preliminary data.</text>
</comment>
<evidence type="ECO:0000313" key="3">
    <source>
        <dbReference type="Proteomes" id="UP000823598"/>
    </source>
</evidence>
<name>A0A9D9IQB8_9BACT</name>
<dbReference type="Gene3D" id="3.10.450.360">
    <property type="match status" value="2"/>
</dbReference>
<evidence type="ECO:0000259" key="1">
    <source>
        <dbReference type="Pfam" id="PF11396"/>
    </source>
</evidence>
<sequence>MKRVLTYMFILVYALVFVGCADDGEKASRMSEGAFASLFPKCSVKEWDVEPGYEVAHFSINGNDAEAWFDHNGWVMTFRESDFGRLPQEAQDIIFSEYQLWETIGVNRIDRKGCSTVYVVTVERNKVVYDLYFAENGTLVRKCDETNAKPGVEKYLPVPANEDVKAAVVGKYPDAVIYNAVVKNGAYVVCFVSGNVARTAVFADDGSWLTTLTPISVRAVGGKVKESVERQCPGARIVDCVLTESPSSTFYTVECDCDSVFQTVYLDK</sequence>
<proteinExistence type="predicted"/>